<reference evidence="1" key="1">
    <citation type="submission" date="2014-11" db="EMBL/GenBank/DDBJ databases">
        <authorList>
            <person name="Amaro Gonzalez C."/>
        </authorList>
    </citation>
    <scope>NUCLEOTIDE SEQUENCE</scope>
</reference>
<organism evidence="1">
    <name type="scientific">Anguilla anguilla</name>
    <name type="common">European freshwater eel</name>
    <name type="synonym">Muraena anguilla</name>
    <dbReference type="NCBI Taxonomy" id="7936"/>
    <lineage>
        <taxon>Eukaryota</taxon>
        <taxon>Metazoa</taxon>
        <taxon>Chordata</taxon>
        <taxon>Craniata</taxon>
        <taxon>Vertebrata</taxon>
        <taxon>Euteleostomi</taxon>
        <taxon>Actinopterygii</taxon>
        <taxon>Neopterygii</taxon>
        <taxon>Teleostei</taxon>
        <taxon>Anguilliformes</taxon>
        <taxon>Anguillidae</taxon>
        <taxon>Anguilla</taxon>
    </lineage>
</organism>
<dbReference type="AlphaFoldDB" id="A0A0E9XGP3"/>
<sequence>MIYLTNTFQHLSNVSLQIRYCPLQLTIDYSTDLAVFCLTDAY</sequence>
<reference evidence="1" key="2">
    <citation type="journal article" date="2015" name="Fish Shellfish Immunol.">
        <title>Early steps in the European eel (Anguilla anguilla)-Vibrio vulnificus interaction in the gills: Role of the RtxA13 toxin.</title>
        <authorList>
            <person name="Callol A."/>
            <person name="Pajuelo D."/>
            <person name="Ebbesson L."/>
            <person name="Teles M."/>
            <person name="MacKenzie S."/>
            <person name="Amaro C."/>
        </authorList>
    </citation>
    <scope>NUCLEOTIDE SEQUENCE</scope>
</reference>
<proteinExistence type="predicted"/>
<protein>
    <submittedName>
        <fullName evidence="1">Uncharacterized protein</fullName>
    </submittedName>
</protein>
<accession>A0A0E9XGP3</accession>
<dbReference type="EMBL" id="GBXM01007567">
    <property type="protein sequence ID" value="JAI01011.1"/>
    <property type="molecule type" value="Transcribed_RNA"/>
</dbReference>
<evidence type="ECO:0000313" key="1">
    <source>
        <dbReference type="EMBL" id="JAI01011.1"/>
    </source>
</evidence>
<name>A0A0E9XGP3_ANGAN</name>